<protein>
    <submittedName>
        <fullName evidence="5">NAD(P)H-dependent glycerol-3-phosphate dehydrogenase</fullName>
    </submittedName>
</protein>
<dbReference type="InterPro" id="IPR036291">
    <property type="entry name" value="NAD(P)-bd_dom_sf"/>
</dbReference>
<dbReference type="PANTHER" id="PTHR11728">
    <property type="entry name" value="GLYCEROL-3-PHOSPHATE DEHYDROGENASE"/>
    <property type="match status" value="1"/>
</dbReference>
<dbReference type="Pfam" id="PF01210">
    <property type="entry name" value="NAD_Gly3P_dh_N"/>
    <property type="match status" value="1"/>
</dbReference>
<dbReference type="GO" id="GO:0046168">
    <property type="term" value="P:glycerol-3-phosphate catabolic process"/>
    <property type="evidence" value="ECO:0007669"/>
    <property type="project" value="InterPro"/>
</dbReference>
<evidence type="ECO:0000313" key="5">
    <source>
        <dbReference type="EMBL" id="EQD44264.1"/>
    </source>
</evidence>
<organism evidence="5">
    <name type="scientific">mine drainage metagenome</name>
    <dbReference type="NCBI Taxonomy" id="410659"/>
    <lineage>
        <taxon>unclassified sequences</taxon>
        <taxon>metagenomes</taxon>
        <taxon>ecological metagenomes</taxon>
    </lineage>
</organism>
<comment type="caution">
    <text evidence="5">The sequence shown here is derived from an EMBL/GenBank/DDBJ whole genome shotgun (WGS) entry which is preliminary data.</text>
</comment>
<dbReference type="GO" id="GO:0046474">
    <property type="term" value="P:glycerophospholipid biosynthetic process"/>
    <property type="evidence" value="ECO:0007669"/>
    <property type="project" value="TreeGrafter"/>
</dbReference>
<dbReference type="FunFam" id="3.40.50.720:FF:000019">
    <property type="entry name" value="Glycerol-3-phosphate dehydrogenase [NAD(P)+]"/>
    <property type="match status" value="1"/>
</dbReference>
<evidence type="ECO:0000256" key="3">
    <source>
        <dbReference type="ARBA" id="ARBA00023027"/>
    </source>
</evidence>
<keyword evidence="2" id="KW-0560">Oxidoreductase</keyword>
<dbReference type="GO" id="GO:0005829">
    <property type="term" value="C:cytosol"/>
    <property type="evidence" value="ECO:0007669"/>
    <property type="project" value="TreeGrafter"/>
</dbReference>
<gene>
    <name evidence="5" type="ORF">B2A_09661</name>
</gene>
<dbReference type="PRINTS" id="PR00077">
    <property type="entry name" value="GPDHDRGNASE"/>
</dbReference>
<accession>T1AUB1</accession>
<feature type="non-terminal residue" evidence="5">
    <location>
        <position position="215"/>
    </location>
</feature>
<dbReference type="GO" id="GO:0047952">
    <property type="term" value="F:glycerol-3-phosphate dehydrogenase [NAD(P)+] activity"/>
    <property type="evidence" value="ECO:0007669"/>
    <property type="project" value="TreeGrafter"/>
</dbReference>
<dbReference type="InterPro" id="IPR011128">
    <property type="entry name" value="G3P_DH_NAD-dep_N"/>
</dbReference>
<evidence type="ECO:0000256" key="2">
    <source>
        <dbReference type="ARBA" id="ARBA00023002"/>
    </source>
</evidence>
<dbReference type="InterPro" id="IPR006168">
    <property type="entry name" value="G3P_DH_NAD-dep"/>
</dbReference>
<name>T1AUB1_9ZZZZ</name>
<reference evidence="5" key="2">
    <citation type="journal article" date="2014" name="ISME J.">
        <title>Microbial stratification in low pH oxic and suboxic macroscopic growths along an acid mine drainage.</title>
        <authorList>
            <person name="Mendez-Garcia C."/>
            <person name="Mesa V."/>
            <person name="Sprenger R.R."/>
            <person name="Richter M."/>
            <person name="Diez M.S."/>
            <person name="Solano J."/>
            <person name="Bargiela R."/>
            <person name="Golyshina O.V."/>
            <person name="Manteca A."/>
            <person name="Ramos J.L."/>
            <person name="Gallego J.R."/>
            <person name="Llorente I."/>
            <person name="Martins Dos Santos V.A."/>
            <person name="Jensen O.N."/>
            <person name="Pelaez A.I."/>
            <person name="Sanchez J."/>
            <person name="Ferrer M."/>
        </authorList>
    </citation>
    <scope>NUCLEOTIDE SEQUENCE</scope>
</reference>
<keyword evidence="3" id="KW-0520">NAD</keyword>
<evidence type="ECO:0000256" key="1">
    <source>
        <dbReference type="ARBA" id="ARBA00011009"/>
    </source>
</evidence>
<dbReference type="NCBIfam" id="NF000940">
    <property type="entry name" value="PRK00094.1-2"/>
    <property type="match status" value="1"/>
</dbReference>
<dbReference type="SUPFAM" id="SSF51735">
    <property type="entry name" value="NAD(P)-binding Rossmann-fold domains"/>
    <property type="match status" value="1"/>
</dbReference>
<evidence type="ECO:0000259" key="4">
    <source>
        <dbReference type="Pfam" id="PF01210"/>
    </source>
</evidence>
<feature type="domain" description="Glycerol-3-phosphate dehydrogenase NAD-dependent N-terminal" evidence="4">
    <location>
        <begin position="20"/>
        <end position="175"/>
    </location>
</feature>
<proteinExistence type="inferred from homology"/>
<dbReference type="PANTHER" id="PTHR11728:SF1">
    <property type="entry name" value="GLYCEROL-3-PHOSPHATE DEHYDROGENASE [NAD(+)] 2, CHLOROPLASTIC"/>
    <property type="match status" value="1"/>
</dbReference>
<dbReference type="GO" id="GO:0051287">
    <property type="term" value="F:NAD binding"/>
    <property type="evidence" value="ECO:0007669"/>
    <property type="project" value="InterPro"/>
</dbReference>
<dbReference type="Gene3D" id="3.40.50.720">
    <property type="entry name" value="NAD(P)-binding Rossmann-like Domain"/>
    <property type="match status" value="1"/>
</dbReference>
<reference evidence="5" key="1">
    <citation type="submission" date="2013-08" db="EMBL/GenBank/DDBJ databases">
        <authorList>
            <person name="Mendez C."/>
            <person name="Richter M."/>
            <person name="Ferrer M."/>
            <person name="Sanchez J."/>
        </authorList>
    </citation>
    <scope>NUCLEOTIDE SEQUENCE</scope>
</reference>
<sequence length="215" mass="22346">MTDIATAPIVSAPCASGPPVAVLGAGSWGTALAIQFARCARPTRLWGRDRAQLADMARLRRNERYLPSALFPEALQIEPDLAAAVAGARDLLIAVPTHAFRELLTRALPLLGQTTKLAWASKGFELPSGLLPHQVAREVLEPGRSVAVLSGPTFAREVGAGLPTAMTIASTDHAFAASLAKDLSSENFRAYTSSDIGGVEVGGAVKNVLAIGAGL</sequence>
<comment type="similarity">
    <text evidence="1">Belongs to the NAD-dependent glycerol-3-phosphate dehydrogenase family.</text>
</comment>
<dbReference type="EMBL" id="AUZZ01006978">
    <property type="protein sequence ID" value="EQD44264.1"/>
    <property type="molecule type" value="Genomic_DNA"/>
</dbReference>
<dbReference type="AlphaFoldDB" id="T1AUB1"/>